<dbReference type="GO" id="GO:0005737">
    <property type="term" value="C:cytoplasm"/>
    <property type="evidence" value="ECO:0007669"/>
    <property type="project" value="TreeGrafter"/>
</dbReference>
<dbReference type="GO" id="GO:0005634">
    <property type="term" value="C:nucleus"/>
    <property type="evidence" value="ECO:0007669"/>
    <property type="project" value="TreeGrafter"/>
</dbReference>
<organism evidence="2 3">
    <name type="scientific">Protea cynaroides</name>
    <dbReference type="NCBI Taxonomy" id="273540"/>
    <lineage>
        <taxon>Eukaryota</taxon>
        <taxon>Viridiplantae</taxon>
        <taxon>Streptophyta</taxon>
        <taxon>Embryophyta</taxon>
        <taxon>Tracheophyta</taxon>
        <taxon>Spermatophyta</taxon>
        <taxon>Magnoliopsida</taxon>
        <taxon>Proteales</taxon>
        <taxon>Proteaceae</taxon>
        <taxon>Protea</taxon>
    </lineage>
</organism>
<name>A0A9Q0QPX0_9MAGN</name>
<dbReference type="OrthoDB" id="551431at2759"/>
<evidence type="ECO:0000313" key="3">
    <source>
        <dbReference type="Proteomes" id="UP001141806"/>
    </source>
</evidence>
<proteinExistence type="predicted"/>
<feature type="domain" description="SRR1-like" evidence="1">
    <location>
        <begin position="102"/>
        <end position="160"/>
    </location>
</feature>
<dbReference type="AlphaFoldDB" id="A0A9Q0QPX0"/>
<sequence>MASNHLETTDNINVNEADKNWNSISKSSYEKKKSNIFRRWVKRSSKIRVVVEIARLTEEMDITIEILERSKLYQEIHDMWQNNPAFRCNIDRILGSDSNMLMVIYVLGSIETNYYSRFQLALAILLKRDFSHWISGIEVSDPDISSTDAKVMEDLASPTVIDMESTDNIEESDVDWESFSESSNSKKKSKSFTHWVKYCSNSEIIVEDEVGRLPEQMDIAIKVLESSKLYQKIHDQWQNNPIFKSNIDRILGSNSKMLMVIYALGSIESSYRSRFQLALAILLKRDFSDWIGNIEAYDPIISDTDTKVMEALGCNVLSVNEEFGPAREKRLKIRRRQIKDDERQWHWRRSGDMSLTHHVVDKVAKHLTAATSVVWLESFVSLSWITPANGIPKTLQKKLK</sequence>
<dbReference type="Pfam" id="PF07985">
    <property type="entry name" value="SRR1"/>
    <property type="match status" value="2"/>
</dbReference>
<feature type="domain" description="SRR1-like" evidence="1">
    <location>
        <begin position="252"/>
        <end position="322"/>
    </location>
</feature>
<comment type="caution">
    <text evidence="2">The sequence shown here is derived from an EMBL/GenBank/DDBJ whole genome shotgun (WGS) entry which is preliminary data.</text>
</comment>
<dbReference type="PANTHER" id="PTHR28626">
    <property type="entry name" value="SRR1-LIKE PROTEIN"/>
    <property type="match status" value="1"/>
</dbReference>
<keyword evidence="3" id="KW-1185">Reference proteome</keyword>
<dbReference type="Proteomes" id="UP001141806">
    <property type="component" value="Unassembled WGS sequence"/>
</dbReference>
<protein>
    <recommendedName>
        <fullName evidence="1">SRR1-like domain-containing protein</fullName>
    </recommendedName>
</protein>
<dbReference type="PANTHER" id="PTHR28626:SF4">
    <property type="entry name" value="PROTEIN SENSITIVITY TO RED LIGHT REDUCED 1-LIKE"/>
    <property type="match status" value="1"/>
</dbReference>
<evidence type="ECO:0000259" key="1">
    <source>
        <dbReference type="Pfam" id="PF07985"/>
    </source>
</evidence>
<dbReference type="InterPro" id="IPR040044">
    <property type="entry name" value="SRR1L"/>
</dbReference>
<reference evidence="2" key="1">
    <citation type="journal article" date="2023" name="Plant J.">
        <title>The genome of the king protea, Protea cynaroides.</title>
        <authorList>
            <person name="Chang J."/>
            <person name="Duong T.A."/>
            <person name="Schoeman C."/>
            <person name="Ma X."/>
            <person name="Roodt D."/>
            <person name="Barker N."/>
            <person name="Li Z."/>
            <person name="Van de Peer Y."/>
            <person name="Mizrachi E."/>
        </authorList>
    </citation>
    <scope>NUCLEOTIDE SEQUENCE</scope>
    <source>
        <tissue evidence="2">Young leaves</tissue>
    </source>
</reference>
<accession>A0A9Q0QPX0</accession>
<dbReference type="InterPro" id="IPR012942">
    <property type="entry name" value="SRR1-like"/>
</dbReference>
<gene>
    <name evidence="2" type="ORF">NE237_019406</name>
</gene>
<evidence type="ECO:0000313" key="2">
    <source>
        <dbReference type="EMBL" id="KAJ4967557.1"/>
    </source>
</evidence>
<dbReference type="EMBL" id="JAMYWD010000007">
    <property type="protein sequence ID" value="KAJ4967557.1"/>
    <property type="molecule type" value="Genomic_DNA"/>
</dbReference>